<dbReference type="EMBL" id="BJNT01000064">
    <property type="protein sequence ID" value="GEC87669.1"/>
    <property type="molecule type" value="Genomic_DNA"/>
</dbReference>
<evidence type="ECO:0000313" key="3">
    <source>
        <dbReference type="Proteomes" id="UP000319986"/>
    </source>
</evidence>
<sequence length="130" mass="14413">MYGFQVFSPRYPSLDPVRVPETVPAGETLFPEPGHPGRRYRAPPGEVYKHAVKRGISLHRYLPGPESLAVSPLGNLHPARRWTAADGKRPVRSNGSPASSARPETWHTLRYAPGTHQPNRPTTPSTHKTH</sequence>
<dbReference type="AlphaFoldDB" id="A0A4Y4C734"/>
<reference evidence="2 3" key="1">
    <citation type="submission" date="2019-06" db="EMBL/GenBank/DDBJ databases">
        <title>Whole genome shotgun sequence of Corynebacterium variabile NBRC 15286.</title>
        <authorList>
            <person name="Hosoyama A."/>
            <person name="Uohara A."/>
            <person name="Ohji S."/>
            <person name="Ichikawa N."/>
        </authorList>
    </citation>
    <scope>NUCLEOTIDE SEQUENCE [LARGE SCALE GENOMIC DNA]</scope>
    <source>
        <strain evidence="2 3">NBRC 15286</strain>
    </source>
</reference>
<proteinExistence type="predicted"/>
<name>A0A4Y4C734_9CORY</name>
<feature type="compositionally biased region" description="Polar residues" evidence="1">
    <location>
        <begin position="116"/>
        <end position="130"/>
    </location>
</feature>
<dbReference type="Proteomes" id="UP000319986">
    <property type="component" value="Unassembled WGS sequence"/>
</dbReference>
<evidence type="ECO:0000313" key="2">
    <source>
        <dbReference type="EMBL" id="GEC87669.1"/>
    </source>
</evidence>
<evidence type="ECO:0000256" key="1">
    <source>
        <dbReference type="SAM" id="MobiDB-lite"/>
    </source>
</evidence>
<comment type="caution">
    <text evidence="2">The sequence shown here is derived from an EMBL/GenBank/DDBJ whole genome shotgun (WGS) entry which is preliminary data.</text>
</comment>
<feature type="region of interest" description="Disordered" evidence="1">
    <location>
        <begin position="80"/>
        <end position="130"/>
    </location>
</feature>
<accession>A0A4Y4C734</accession>
<gene>
    <name evidence="2" type="ORF">CVA01_29830</name>
</gene>
<protein>
    <submittedName>
        <fullName evidence="2">Uncharacterized protein</fullName>
    </submittedName>
</protein>
<organism evidence="2 3">
    <name type="scientific">Corynebacterium variabile</name>
    <dbReference type="NCBI Taxonomy" id="1727"/>
    <lineage>
        <taxon>Bacteria</taxon>
        <taxon>Bacillati</taxon>
        <taxon>Actinomycetota</taxon>
        <taxon>Actinomycetes</taxon>
        <taxon>Mycobacteriales</taxon>
        <taxon>Corynebacteriaceae</taxon>
        <taxon>Corynebacterium</taxon>
    </lineage>
</organism>